<sequence>MRKVAVQELSQTNLGLLKAPLRQSVTNETAAWLKRCVRKHRYDKGGPSISSYYDLSNRGKPQALPHPARAGLCPAGCVCSFWLINAWATRINVNRPRKKVSCPIIYGLNILDRPHFEFTYNQNVIATR</sequence>
<reference evidence="1" key="1">
    <citation type="submission" date="2019-11" db="UniProtKB">
        <authorList>
            <consortium name="WormBaseParasite"/>
        </authorList>
    </citation>
    <scope>IDENTIFICATION</scope>
</reference>
<evidence type="ECO:0000313" key="1">
    <source>
        <dbReference type="WBParaSite" id="MCU_001196-RA"/>
    </source>
</evidence>
<proteinExistence type="predicted"/>
<dbReference type="AlphaFoldDB" id="A0A5K3EKB7"/>
<accession>A0A5K3EKB7</accession>
<protein>
    <submittedName>
        <fullName evidence="1">Uncharacterized protein</fullName>
    </submittedName>
</protein>
<organism evidence="1">
    <name type="scientific">Mesocestoides corti</name>
    <name type="common">Flatworm</name>
    <dbReference type="NCBI Taxonomy" id="53468"/>
    <lineage>
        <taxon>Eukaryota</taxon>
        <taxon>Metazoa</taxon>
        <taxon>Spiralia</taxon>
        <taxon>Lophotrochozoa</taxon>
        <taxon>Platyhelminthes</taxon>
        <taxon>Cestoda</taxon>
        <taxon>Eucestoda</taxon>
        <taxon>Cyclophyllidea</taxon>
        <taxon>Mesocestoididae</taxon>
        <taxon>Mesocestoides</taxon>
    </lineage>
</organism>
<dbReference type="WBParaSite" id="MCU_001196-RA">
    <property type="protein sequence ID" value="MCU_001196-RA"/>
    <property type="gene ID" value="MCU_001196"/>
</dbReference>
<name>A0A5K3EKB7_MESCO</name>